<dbReference type="Gene3D" id="1.20.1280.50">
    <property type="match status" value="1"/>
</dbReference>
<dbReference type="OrthoDB" id="722566at2759"/>
<evidence type="ECO:0000256" key="2">
    <source>
        <dbReference type="ARBA" id="ARBA00010611"/>
    </source>
</evidence>
<dbReference type="GO" id="GO:0019005">
    <property type="term" value="C:SCF ubiquitin ligase complex"/>
    <property type="evidence" value="ECO:0007669"/>
    <property type="project" value="TreeGrafter"/>
</dbReference>
<protein>
    <submittedName>
        <fullName evidence="6">FBXO31 protein</fullName>
    </submittedName>
</protein>
<dbReference type="GO" id="GO:0016567">
    <property type="term" value="P:protein ubiquitination"/>
    <property type="evidence" value="ECO:0007669"/>
    <property type="project" value="UniProtKB-UniPathway"/>
</dbReference>
<evidence type="ECO:0000256" key="4">
    <source>
        <dbReference type="SAM" id="MobiDB-lite"/>
    </source>
</evidence>
<dbReference type="Pfam" id="PF12937">
    <property type="entry name" value="F-box-like"/>
    <property type="match status" value="1"/>
</dbReference>
<evidence type="ECO:0000313" key="7">
    <source>
        <dbReference type="Proteomes" id="UP000838412"/>
    </source>
</evidence>
<dbReference type="EMBL" id="OV696692">
    <property type="protein sequence ID" value="CAH1269198.1"/>
    <property type="molecule type" value="Genomic_DNA"/>
</dbReference>
<dbReference type="PANTHER" id="PTHR10706:SF130">
    <property type="entry name" value="F-BOX ONLY PROTEIN 31"/>
    <property type="match status" value="1"/>
</dbReference>
<dbReference type="AlphaFoldDB" id="A0A8K0A4M2"/>
<reference evidence="6" key="1">
    <citation type="submission" date="2022-01" db="EMBL/GenBank/DDBJ databases">
        <authorList>
            <person name="Braso-Vives M."/>
        </authorList>
    </citation>
    <scope>NUCLEOTIDE SEQUENCE</scope>
</reference>
<dbReference type="PANTHER" id="PTHR10706">
    <property type="entry name" value="F-BOX FAMILY PROTEIN"/>
    <property type="match status" value="1"/>
</dbReference>
<feature type="domain" description="F-box" evidence="5">
    <location>
        <begin position="10"/>
        <end position="50"/>
    </location>
</feature>
<keyword evidence="3" id="KW-0833">Ubl conjugation pathway</keyword>
<dbReference type="Pfam" id="PF12014">
    <property type="entry name" value="Cyclin_D1_bind"/>
    <property type="match status" value="1"/>
</dbReference>
<dbReference type="SUPFAM" id="SSF81383">
    <property type="entry name" value="F-box domain"/>
    <property type="match status" value="1"/>
</dbReference>
<sequence>MVSMGSLTSFPPELLSHILSFLPGKELATAAKVCKAFHEASKVDFVWQRCMDREFGVSCASSLSPSPREIYTKLLHKYGFLLGTWQIEIKPYGGLVHVMFQNNRLLGMQYGAPHDPHVDWPMMKKELFHVMLDDEGNTTINCLQGPQGPHKGQIPLINASSARFMSKCCCPDLHRHPQGREQEFLEWCREEMGVSEEDTMFQHMQELLFMKFMIINQYQFCYVYKRLTIPPHLPEQVIAPGLFKGTYGSHGLEIVLLTYDRHYIHCKKITGDPNVPASEHSVLVDTKKPLILDEEQQVDPAELARVTEQAEKEEEEMNGNGAGTNQSQEAEASGSDHGVSPQHIPQSQPFAIPEGFRERGINYPKTCKMRYCGTGLIAGHGFTSPSRTPGHFVVFDNENFGFLWLELRSLSVYSRVMENLD</sequence>
<keyword evidence="7" id="KW-1185">Reference proteome</keyword>
<feature type="region of interest" description="Disordered" evidence="4">
    <location>
        <begin position="308"/>
        <end position="349"/>
    </location>
</feature>
<dbReference type="GO" id="GO:0031146">
    <property type="term" value="P:SCF-dependent proteasomal ubiquitin-dependent protein catabolic process"/>
    <property type="evidence" value="ECO:0007669"/>
    <property type="project" value="TreeGrafter"/>
</dbReference>
<dbReference type="Proteomes" id="UP000838412">
    <property type="component" value="Chromosome 7"/>
</dbReference>
<dbReference type="InterPro" id="IPR001810">
    <property type="entry name" value="F-box_dom"/>
</dbReference>
<evidence type="ECO:0000256" key="3">
    <source>
        <dbReference type="ARBA" id="ARBA00022786"/>
    </source>
</evidence>
<evidence type="ECO:0000313" key="6">
    <source>
        <dbReference type="EMBL" id="CAH1269198.1"/>
    </source>
</evidence>
<name>A0A8K0A4M2_BRALA</name>
<gene>
    <name evidence="6" type="primary">FBXO31</name>
    <name evidence="6" type="ORF">BLAG_LOCUS21918</name>
</gene>
<dbReference type="InterPro" id="IPR036047">
    <property type="entry name" value="F-box-like_dom_sf"/>
</dbReference>
<evidence type="ECO:0000259" key="5">
    <source>
        <dbReference type="SMART" id="SM00256"/>
    </source>
</evidence>
<evidence type="ECO:0000256" key="1">
    <source>
        <dbReference type="ARBA" id="ARBA00004906"/>
    </source>
</evidence>
<comment type="pathway">
    <text evidence="1">Protein modification; protein ubiquitination.</text>
</comment>
<organism evidence="6 7">
    <name type="scientific">Branchiostoma lanceolatum</name>
    <name type="common">Common lancelet</name>
    <name type="synonym">Amphioxus lanceolatum</name>
    <dbReference type="NCBI Taxonomy" id="7740"/>
    <lineage>
        <taxon>Eukaryota</taxon>
        <taxon>Metazoa</taxon>
        <taxon>Chordata</taxon>
        <taxon>Cephalochordata</taxon>
        <taxon>Leptocardii</taxon>
        <taxon>Amphioxiformes</taxon>
        <taxon>Branchiostomatidae</taxon>
        <taxon>Branchiostoma</taxon>
    </lineage>
</organism>
<accession>A0A8K0A4M2</accession>
<dbReference type="InterPro" id="IPR045048">
    <property type="entry name" value="FBXO31/39"/>
</dbReference>
<proteinExistence type="inferred from homology"/>
<comment type="similarity">
    <text evidence="2">Belongs to the FBXO31 family.</text>
</comment>
<dbReference type="SMART" id="SM00256">
    <property type="entry name" value="FBOX"/>
    <property type="match status" value="1"/>
</dbReference>
<dbReference type="UniPathway" id="UPA00143"/>